<evidence type="ECO:0000256" key="2">
    <source>
        <dbReference type="ARBA" id="ARBA00022737"/>
    </source>
</evidence>
<feature type="compositionally biased region" description="Basic and acidic residues" evidence="7">
    <location>
        <begin position="516"/>
        <end position="534"/>
    </location>
</feature>
<dbReference type="InterPro" id="IPR036855">
    <property type="entry name" value="Znf_CCCH_sf"/>
</dbReference>
<evidence type="ECO:0000256" key="5">
    <source>
        <dbReference type="ARBA" id="ARBA00023125"/>
    </source>
</evidence>
<dbReference type="PANTHER" id="PTHR12547">
    <property type="entry name" value="CCCH ZINC FINGER/TIS11-RELATED"/>
    <property type="match status" value="1"/>
</dbReference>
<dbReference type="PANTHER" id="PTHR12547:SF18">
    <property type="entry name" value="PROTEIN TIS11"/>
    <property type="match status" value="1"/>
</dbReference>
<feature type="domain" description="C3H1-type" evidence="8">
    <location>
        <begin position="420"/>
        <end position="448"/>
    </location>
</feature>
<evidence type="ECO:0000256" key="3">
    <source>
        <dbReference type="ARBA" id="ARBA00022771"/>
    </source>
</evidence>
<dbReference type="InterPro" id="IPR000571">
    <property type="entry name" value="Znf_CCCH"/>
</dbReference>
<dbReference type="Proteomes" id="UP000032180">
    <property type="component" value="Chromosome 1"/>
</dbReference>
<dbReference type="eggNOG" id="ENOG502S4QV">
    <property type="taxonomic scope" value="Eukaryota"/>
</dbReference>
<evidence type="ECO:0000256" key="1">
    <source>
        <dbReference type="ARBA" id="ARBA00022723"/>
    </source>
</evidence>
<evidence type="ECO:0000256" key="4">
    <source>
        <dbReference type="ARBA" id="ARBA00022833"/>
    </source>
</evidence>
<feature type="zinc finger region" description="C3H1-type" evidence="6">
    <location>
        <begin position="351"/>
        <end position="379"/>
    </location>
</feature>
<keyword evidence="10" id="KW-1185">Reference proteome</keyword>
<feature type="domain" description="C3H1-type" evidence="8">
    <location>
        <begin position="351"/>
        <end position="379"/>
    </location>
</feature>
<dbReference type="SMART" id="SM00356">
    <property type="entry name" value="ZnF_C3H1"/>
    <property type="match status" value="2"/>
</dbReference>
<dbReference type="GO" id="GO:0003729">
    <property type="term" value="F:mRNA binding"/>
    <property type="evidence" value="ECO:0007669"/>
    <property type="project" value="InterPro"/>
</dbReference>
<proteinExistence type="predicted"/>
<evidence type="ECO:0000256" key="6">
    <source>
        <dbReference type="PROSITE-ProRule" id="PRU00723"/>
    </source>
</evidence>
<feature type="region of interest" description="Disordered" evidence="7">
    <location>
        <begin position="394"/>
        <end position="413"/>
    </location>
</feature>
<reference evidence="10" key="2">
    <citation type="submission" date="2013-12" db="EMBL/GenBank/DDBJ databases">
        <authorList>
            <person name="Yu Y."/>
            <person name="Lee S."/>
            <person name="de Baynast K."/>
            <person name="Wissotski M."/>
            <person name="Liu L."/>
            <person name="Talag J."/>
            <person name="Goicoechea J."/>
            <person name="Angelova A."/>
            <person name="Jetty R."/>
            <person name="Kudrna D."/>
            <person name="Golser W."/>
            <person name="Rivera L."/>
            <person name="Zhang J."/>
            <person name="Wing R."/>
        </authorList>
    </citation>
    <scope>NUCLEOTIDE SEQUENCE</scope>
</reference>
<dbReference type="GO" id="GO:0003677">
    <property type="term" value="F:DNA binding"/>
    <property type="evidence" value="ECO:0007669"/>
    <property type="project" value="UniProtKB-KW"/>
</dbReference>
<protein>
    <recommendedName>
        <fullName evidence="8">C3H1-type domain-containing protein</fullName>
    </recommendedName>
</protein>
<feature type="zinc finger region" description="C3H1-type" evidence="6">
    <location>
        <begin position="420"/>
        <end position="448"/>
    </location>
</feature>
<evidence type="ECO:0000313" key="10">
    <source>
        <dbReference type="Proteomes" id="UP000032180"/>
    </source>
</evidence>
<keyword evidence="5" id="KW-0238">DNA-binding</keyword>
<dbReference type="Gramene" id="LPERR01G33180.1">
    <property type="protein sequence ID" value="LPERR01G33180.1"/>
    <property type="gene ID" value="LPERR01G33180"/>
</dbReference>
<dbReference type="HOGENOM" id="CLU_500014_0_0_1"/>
<keyword evidence="2" id="KW-0677">Repeat</keyword>
<reference evidence="9" key="3">
    <citation type="submission" date="2015-04" db="UniProtKB">
        <authorList>
            <consortium name="EnsemblPlants"/>
        </authorList>
    </citation>
    <scope>IDENTIFICATION</scope>
</reference>
<dbReference type="InterPro" id="IPR045877">
    <property type="entry name" value="ZFP36-like"/>
</dbReference>
<dbReference type="Gene3D" id="3.30.1370.210">
    <property type="match status" value="1"/>
</dbReference>
<keyword evidence="1 6" id="KW-0479">Metal-binding</keyword>
<dbReference type="GO" id="GO:0008270">
    <property type="term" value="F:zinc ion binding"/>
    <property type="evidence" value="ECO:0007669"/>
    <property type="project" value="UniProtKB-KW"/>
</dbReference>
<evidence type="ECO:0000313" key="9">
    <source>
        <dbReference type="EnsemblPlants" id="LPERR01G33180.1"/>
    </source>
</evidence>
<keyword evidence="3 6" id="KW-0863">Zinc-finger</keyword>
<name>A0A0D9V8A3_9ORYZ</name>
<sequence length="545" mass="57368">MDEHSADDHPLAEEDAGISDAFIQSDDHPLAEEDAGISDAFIQSDDHLLAEHSGIKDFVVKAVDNLLAKDDSGKSDVVDQHLPTGITDVVVQAVDQLADLNLSDDRALVTGDAAPVIPGAAHLRYIDAAARAHADDAVITYPAPPYAITSSAFAEAGHVFPFLGAPYGPAFASTPPSAANHAWPVSTSSHDPFAAADAYFAQIGSVVAASMESVTSSSTVSGFYTITNSPSSNSDMIPVSYTTVLSTTSPSGVAPSTFPPVSALCYLPVPSFTTTRFHPVATAFAYPDPRLATGFPSRYLIPVAPPLSTGVLIPVAPPLSTGALIPVAPPLSTGDLIPLPPPREPLLSRGNENTRLCRYYFSGRHCSLGERCTFSHYYNQTRLLPSRVSHVAESSTSTGLPLPPPSSSSTATAAGRHGVFYKTKLCSEYMSGGLCLFSINCTFAHGQAELRPSCNYIRSGRTCPHGRGRGRGGDPRWRKHGVILVPGREGEGERRETTACALLGSGQGFGLLGGFGRKDQKSRGRLDKEEHKGNDGAGTGETDAL</sequence>
<dbReference type="SUPFAM" id="SSF90229">
    <property type="entry name" value="CCCH zinc finger"/>
    <property type="match status" value="2"/>
</dbReference>
<reference evidence="9 10" key="1">
    <citation type="submission" date="2012-08" db="EMBL/GenBank/DDBJ databases">
        <title>Oryza genome evolution.</title>
        <authorList>
            <person name="Wing R.A."/>
        </authorList>
    </citation>
    <scope>NUCLEOTIDE SEQUENCE</scope>
</reference>
<feature type="region of interest" description="Disordered" evidence="7">
    <location>
        <begin position="513"/>
        <end position="545"/>
    </location>
</feature>
<organism evidence="9 10">
    <name type="scientific">Leersia perrieri</name>
    <dbReference type="NCBI Taxonomy" id="77586"/>
    <lineage>
        <taxon>Eukaryota</taxon>
        <taxon>Viridiplantae</taxon>
        <taxon>Streptophyta</taxon>
        <taxon>Embryophyta</taxon>
        <taxon>Tracheophyta</taxon>
        <taxon>Spermatophyta</taxon>
        <taxon>Magnoliopsida</taxon>
        <taxon>Liliopsida</taxon>
        <taxon>Poales</taxon>
        <taxon>Poaceae</taxon>
        <taxon>BOP clade</taxon>
        <taxon>Oryzoideae</taxon>
        <taxon>Oryzeae</taxon>
        <taxon>Oryzinae</taxon>
        <taxon>Leersia</taxon>
    </lineage>
</organism>
<evidence type="ECO:0000256" key="7">
    <source>
        <dbReference type="SAM" id="MobiDB-lite"/>
    </source>
</evidence>
<evidence type="ECO:0000259" key="8">
    <source>
        <dbReference type="PROSITE" id="PS50103"/>
    </source>
</evidence>
<dbReference type="PROSITE" id="PS50103">
    <property type="entry name" value="ZF_C3H1"/>
    <property type="match status" value="2"/>
</dbReference>
<dbReference type="EnsemblPlants" id="LPERR01G33180.1">
    <property type="protein sequence ID" value="LPERR01G33180.1"/>
    <property type="gene ID" value="LPERR01G33180"/>
</dbReference>
<accession>A0A0D9V8A3</accession>
<dbReference type="STRING" id="77586.A0A0D9V8A3"/>
<keyword evidence="4 6" id="KW-0862">Zinc</keyword>
<dbReference type="AlphaFoldDB" id="A0A0D9V8A3"/>
<dbReference type="Pfam" id="PF00642">
    <property type="entry name" value="zf-CCCH"/>
    <property type="match status" value="1"/>
</dbReference>